<comment type="similarity">
    <text evidence="1 10">Belongs to the class-I pyridine nucleotide-disulfide oxidoreductase family.</text>
</comment>
<dbReference type="InterPro" id="IPR016156">
    <property type="entry name" value="FAD/NAD-linked_Rdtase_dimer_sf"/>
</dbReference>
<dbReference type="GO" id="GO:0050660">
    <property type="term" value="F:flavin adenine dinucleotide binding"/>
    <property type="evidence" value="ECO:0007669"/>
    <property type="project" value="TreeGrafter"/>
</dbReference>
<dbReference type="InterPro" id="IPR001100">
    <property type="entry name" value="Pyr_nuc-diS_OxRdtase"/>
</dbReference>
<gene>
    <name evidence="13" type="primary">merA1</name>
    <name evidence="13" type="ORF">GCM10010961_11180</name>
</gene>
<dbReference type="PANTHER" id="PTHR43014:SF2">
    <property type="entry name" value="MERCURIC REDUCTASE"/>
    <property type="match status" value="1"/>
</dbReference>
<dbReference type="Pfam" id="PF07992">
    <property type="entry name" value="Pyr_redox_2"/>
    <property type="match status" value="1"/>
</dbReference>
<evidence type="ECO:0000256" key="6">
    <source>
        <dbReference type="ARBA" id="ARBA00023157"/>
    </source>
</evidence>
<keyword evidence="8" id="KW-0547">Nucleotide-binding</keyword>
<feature type="binding site" evidence="8">
    <location>
        <position position="100"/>
    </location>
    <ligand>
        <name>FAD</name>
        <dbReference type="ChEBI" id="CHEBI:57692"/>
    </ligand>
</feature>
<dbReference type="PANTHER" id="PTHR43014">
    <property type="entry name" value="MERCURIC REDUCTASE"/>
    <property type="match status" value="1"/>
</dbReference>
<dbReference type="Gene3D" id="3.30.390.30">
    <property type="match status" value="1"/>
</dbReference>
<evidence type="ECO:0000256" key="1">
    <source>
        <dbReference type="ARBA" id="ARBA00007532"/>
    </source>
</evidence>
<keyword evidence="5 10" id="KW-0560">Oxidoreductase</keyword>
<dbReference type="PRINTS" id="PR00368">
    <property type="entry name" value="FADPNR"/>
</dbReference>
<keyword evidence="6" id="KW-1015">Disulfide bond</keyword>
<comment type="caution">
    <text evidence="13">The sequence shown here is derived from an EMBL/GenBank/DDBJ whole genome shotgun (WGS) entry which is preliminary data.</text>
</comment>
<reference evidence="13" key="2">
    <citation type="submission" date="2020-09" db="EMBL/GenBank/DDBJ databases">
        <authorList>
            <person name="Sun Q."/>
            <person name="Zhou Y."/>
        </authorList>
    </citation>
    <scope>NUCLEOTIDE SEQUENCE</scope>
    <source>
        <strain evidence="13">CGMCC 1.7081</strain>
    </source>
</reference>
<dbReference type="Gene3D" id="3.50.50.60">
    <property type="entry name" value="FAD/NAD(P)-binding domain"/>
    <property type="match status" value="2"/>
</dbReference>
<keyword evidence="14" id="KW-1185">Reference proteome</keyword>
<keyword evidence="8" id="KW-0520">NAD</keyword>
<feature type="disulfide bond" description="Redox-active" evidence="9">
    <location>
        <begin position="44"/>
        <end position="49"/>
    </location>
</feature>
<organism evidence="13 14">
    <name type="scientific">Pseudodonghicola xiamenensis</name>
    <dbReference type="NCBI Taxonomy" id="337702"/>
    <lineage>
        <taxon>Bacteria</taxon>
        <taxon>Pseudomonadati</taxon>
        <taxon>Pseudomonadota</taxon>
        <taxon>Alphaproteobacteria</taxon>
        <taxon>Rhodobacterales</taxon>
        <taxon>Paracoccaceae</taxon>
        <taxon>Pseudodonghicola</taxon>
    </lineage>
</organism>
<feature type="binding site" evidence="8">
    <location>
        <begin position="124"/>
        <end position="126"/>
    </location>
    <ligand>
        <name>FAD</name>
        <dbReference type="ChEBI" id="CHEBI:57692"/>
    </ligand>
</feature>
<dbReference type="SUPFAM" id="SSF55424">
    <property type="entry name" value="FAD/NAD-linked reductases, dimerisation (C-terminal) domain"/>
    <property type="match status" value="1"/>
</dbReference>
<sequence>MAAPLTPDILVIGAGAAGLSVAAGAAQMGARVVMLEAHRMGGDCLNTGCVPSKALLAAARRGETYAEAMQQAARAIAAIAPHDSQARFEGLGVLVIRGIGRFTSPREVEVDGVVIRARRVVIATGSVPVVPPLPGLTEVPFLTTESLFDLRACPDHLLIAGAGPVGVEMAQAHVRLGARVTLIDAGRALAREDPDLVAPVLDRLRAEGVEIIEAARLVAVAGGAGAVRLDLDHGRQVSGSHLLLALGRRADLARLNLETAGIEATETGLRTDVRLRTTNRRVYAAGDVAGQGQFTHLAGYHAGIILRSALFALPARARGDHIPRVTYTDPELAQIGLTEAEARVRYGDRLEVFRTDYADNDRAVTEARTEGFAKLMVVRGRPVGVSILGDGAGDLIGLWALVMANRLKISAIANAVLPYPTLGELNKRLAGAYFSGRLFDSQAVKRMVRAVQRHLP</sequence>
<feature type="domain" description="Pyridine nucleotide-disulphide oxidoreductase dimerisation" evidence="11">
    <location>
        <begin position="322"/>
        <end position="425"/>
    </location>
</feature>
<dbReference type="PIRSF" id="PIRSF000350">
    <property type="entry name" value="Mercury_reductase_MerA"/>
    <property type="match status" value="1"/>
</dbReference>
<evidence type="ECO:0000313" key="14">
    <source>
        <dbReference type="Proteomes" id="UP000611500"/>
    </source>
</evidence>
<dbReference type="InterPro" id="IPR036188">
    <property type="entry name" value="FAD/NAD-bd_sf"/>
</dbReference>
<dbReference type="InterPro" id="IPR012999">
    <property type="entry name" value="Pyr_OxRdtase_I_AS"/>
</dbReference>
<dbReference type="PRINTS" id="PR00411">
    <property type="entry name" value="PNDRDTASEI"/>
</dbReference>
<proteinExistence type="inferred from homology"/>
<evidence type="ECO:0000256" key="5">
    <source>
        <dbReference type="ARBA" id="ARBA00023002"/>
    </source>
</evidence>
<feature type="binding site" evidence="8">
    <location>
        <position position="53"/>
    </location>
    <ligand>
        <name>FAD</name>
        <dbReference type="ChEBI" id="CHEBI:57692"/>
    </ligand>
</feature>
<evidence type="ECO:0000256" key="9">
    <source>
        <dbReference type="PIRSR" id="PIRSR000350-4"/>
    </source>
</evidence>
<name>A0A8J3MBF6_9RHOB</name>
<evidence type="ECO:0000259" key="12">
    <source>
        <dbReference type="Pfam" id="PF07992"/>
    </source>
</evidence>
<evidence type="ECO:0000256" key="10">
    <source>
        <dbReference type="RuleBase" id="RU003691"/>
    </source>
</evidence>
<dbReference type="RefSeq" id="WP_028092425.1">
    <property type="nucleotide sequence ID" value="NZ_BNAP01000003.1"/>
</dbReference>
<evidence type="ECO:0000256" key="8">
    <source>
        <dbReference type="PIRSR" id="PIRSR000350-3"/>
    </source>
</evidence>
<dbReference type="GO" id="GO:0003955">
    <property type="term" value="F:NAD(P)H dehydrogenase (quinone) activity"/>
    <property type="evidence" value="ECO:0007669"/>
    <property type="project" value="TreeGrafter"/>
</dbReference>
<accession>A0A8J3MBF6</accession>
<dbReference type="AlphaFoldDB" id="A0A8J3MBF6"/>
<dbReference type="InterPro" id="IPR004099">
    <property type="entry name" value="Pyr_nucl-diS_OxRdtase_dimer"/>
</dbReference>
<keyword evidence="3 8" id="KW-0274">FAD</keyword>
<feature type="binding site" evidence="8">
    <location>
        <position position="247"/>
    </location>
    <ligand>
        <name>NAD(+)</name>
        <dbReference type="ChEBI" id="CHEBI:57540"/>
    </ligand>
</feature>
<evidence type="ECO:0000256" key="2">
    <source>
        <dbReference type="ARBA" id="ARBA00022630"/>
    </source>
</evidence>
<feature type="binding site" evidence="8">
    <location>
        <begin position="161"/>
        <end position="168"/>
    </location>
    <ligand>
        <name>NAD(+)</name>
        <dbReference type="ChEBI" id="CHEBI:57540"/>
    </ligand>
</feature>
<keyword evidence="7 10" id="KW-0676">Redox-active center</keyword>
<evidence type="ECO:0000256" key="3">
    <source>
        <dbReference type="ARBA" id="ARBA00022827"/>
    </source>
</evidence>
<keyword evidence="2 10" id="KW-0285">Flavoprotein</keyword>
<dbReference type="Proteomes" id="UP000611500">
    <property type="component" value="Unassembled WGS sequence"/>
</dbReference>
<dbReference type="PROSITE" id="PS00076">
    <property type="entry name" value="PYRIDINE_REDOX_1"/>
    <property type="match status" value="1"/>
</dbReference>
<dbReference type="Pfam" id="PF02852">
    <property type="entry name" value="Pyr_redox_dim"/>
    <property type="match status" value="1"/>
</dbReference>
<reference evidence="13" key="1">
    <citation type="journal article" date="2014" name="Int. J. Syst. Evol. Microbiol.">
        <title>Complete genome sequence of Corynebacterium casei LMG S-19264T (=DSM 44701T), isolated from a smear-ripened cheese.</title>
        <authorList>
            <consortium name="US DOE Joint Genome Institute (JGI-PGF)"/>
            <person name="Walter F."/>
            <person name="Albersmeier A."/>
            <person name="Kalinowski J."/>
            <person name="Ruckert C."/>
        </authorList>
    </citation>
    <scope>NUCLEOTIDE SEQUENCE</scope>
    <source>
        <strain evidence="13">CGMCC 1.7081</strain>
    </source>
</reference>
<feature type="binding site" evidence="8">
    <location>
        <position position="287"/>
    </location>
    <ligand>
        <name>FAD</name>
        <dbReference type="ChEBI" id="CHEBI:57692"/>
    </ligand>
</feature>
<dbReference type="GO" id="GO:0016668">
    <property type="term" value="F:oxidoreductase activity, acting on a sulfur group of donors, NAD(P) as acceptor"/>
    <property type="evidence" value="ECO:0007669"/>
    <property type="project" value="InterPro"/>
</dbReference>
<protein>
    <submittedName>
        <fullName evidence="13">Dihydrolipoamide dehydrogenase</fullName>
    </submittedName>
</protein>
<evidence type="ECO:0000313" key="13">
    <source>
        <dbReference type="EMBL" id="GHG84716.1"/>
    </source>
</evidence>
<evidence type="ECO:0000259" key="11">
    <source>
        <dbReference type="Pfam" id="PF02852"/>
    </source>
</evidence>
<feature type="domain" description="FAD/NAD(P)-binding" evidence="12">
    <location>
        <begin position="8"/>
        <end position="300"/>
    </location>
</feature>
<dbReference type="SUPFAM" id="SSF51905">
    <property type="entry name" value="FAD/NAD(P)-binding domain"/>
    <property type="match status" value="1"/>
</dbReference>
<keyword evidence="4" id="KW-0521">NADP</keyword>
<dbReference type="EMBL" id="BNAP01000003">
    <property type="protein sequence ID" value="GHG84716.1"/>
    <property type="molecule type" value="Genomic_DNA"/>
</dbReference>
<evidence type="ECO:0000256" key="4">
    <source>
        <dbReference type="ARBA" id="ARBA00022857"/>
    </source>
</evidence>
<comment type="cofactor">
    <cofactor evidence="8">
        <name>FAD</name>
        <dbReference type="ChEBI" id="CHEBI:57692"/>
    </cofactor>
    <text evidence="8">Binds 1 FAD per subunit.</text>
</comment>
<dbReference type="InterPro" id="IPR023753">
    <property type="entry name" value="FAD/NAD-binding_dom"/>
</dbReference>
<evidence type="ECO:0000256" key="7">
    <source>
        <dbReference type="ARBA" id="ARBA00023284"/>
    </source>
</evidence>